<proteinExistence type="predicted"/>
<keyword evidence="2" id="KW-1185">Reference proteome</keyword>
<reference evidence="1" key="2">
    <citation type="submission" date="2020-09" db="EMBL/GenBank/DDBJ databases">
        <authorList>
            <person name="Sun Q."/>
            <person name="Kim S."/>
        </authorList>
    </citation>
    <scope>NUCLEOTIDE SEQUENCE</scope>
    <source>
        <strain evidence="1">KCTC 12870</strain>
    </source>
</reference>
<accession>A0A8J3DAH9</accession>
<evidence type="ECO:0000313" key="2">
    <source>
        <dbReference type="Proteomes" id="UP000642829"/>
    </source>
</evidence>
<evidence type="ECO:0000313" key="1">
    <source>
        <dbReference type="EMBL" id="GHC02255.1"/>
    </source>
</evidence>
<dbReference type="RefSeq" id="WP_200163282.1">
    <property type="nucleotide sequence ID" value="NZ_JAENIH010000014.1"/>
</dbReference>
<comment type="caution">
    <text evidence="1">The sequence shown here is derived from an EMBL/GenBank/DDBJ whole genome shotgun (WGS) entry which is preliminary data.</text>
</comment>
<reference evidence="1" key="1">
    <citation type="journal article" date="2014" name="Int. J. Syst. Evol. Microbiol.">
        <title>Complete genome sequence of Corynebacterium casei LMG S-19264T (=DSM 44701T), isolated from a smear-ripened cheese.</title>
        <authorList>
            <consortium name="US DOE Joint Genome Institute (JGI-PGF)"/>
            <person name="Walter F."/>
            <person name="Albersmeier A."/>
            <person name="Kalinowski J."/>
            <person name="Ruckert C."/>
        </authorList>
    </citation>
    <scope>NUCLEOTIDE SEQUENCE</scope>
    <source>
        <strain evidence="1">KCTC 12870</strain>
    </source>
</reference>
<dbReference type="AlphaFoldDB" id="A0A8J3DAH9"/>
<dbReference type="Proteomes" id="UP000642829">
    <property type="component" value="Unassembled WGS sequence"/>
</dbReference>
<organism evidence="1 2">
    <name type="scientific">Cerasicoccus arenae</name>
    <dbReference type="NCBI Taxonomy" id="424488"/>
    <lineage>
        <taxon>Bacteria</taxon>
        <taxon>Pseudomonadati</taxon>
        <taxon>Verrucomicrobiota</taxon>
        <taxon>Opitutia</taxon>
        <taxon>Puniceicoccales</taxon>
        <taxon>Cerasicoccaceae</taxon>
        <taxon>Cerasicoccus</taxon>
    </lineage>
</organism>
<name>A0A8J3DAH9_9BACT</name>
<dbReference type="EMBL" id="BMXG01000010">
    <property type="protein sequence ID" value="GHC02255.1"/>
    <property type="molecule type" value="Genomic_DNA"/>
</dbReference>
<protein>
    <submittedName>
        <fullName evidence="1">Uncharacterized protein</fullName>
    </submittedName>
</protein>
<gene>
    <name evidence="1" type="ORF">GCM10007047_18490</name>
</gene>
<sequence>MAVFSAQSHVWASDSTDDYINRAAEDSSLWPVRVGLVESAESKGRTLDPGLPGVLIRVEDGQVLIDMGRRGVHWVALDKTDFYQRSKDKLNEGSAPIGNYFLMFGGAISLIDTDKLVRPPSKWQEGVDQLLFVYAQPENFTLGFADKLRASDLLGQKSSPRYRVILMPQTDVLSDPEIYSRLTGLLVMSPAYSSALTKSFDHFESPVATPAIILVDANGKIIERPNIDLMYSEIGNAESGDLVSP</sequence>